<dbReference type="EMBL" id="PRLK01000004">
    <property type="protein sequence ID" value="RYC72680.1"/>
    <property type="molecule type" value="Genomic_DNA"/>
</dbReference>
<reference evidence="2 3" key="2">
    <citation type="journal article" date="2020" name="Cell Rep.">
        <title>Acquisition and Adaptation of Ultra-small Parasitic Reduced Genome Bacteria to Mammalian Hosts.</title>
        <authorList>
            <person name="McLean J.S."/>
            <person name="Bor B."/>
            <person name="Kerns K.A."/>
            <person name="Liu Q."/>
            <person name="To T.T."/>
            <person name="Solden L."/>
            <person name="Hendrickson E.L."/>
            <person name="Wrighton K."/>
            <person name="Shi W."/>
            <person name="He X."/>
        </authorList>
    </citation>
    <scope>NUCLEOTIDE SEQUENCE [LARGE SCALE GENOMIC DNA]</scope>
    <source>
        <strain evidence="2 3">TM7_CMJM_G6_1_HOT_870</strain>
    </source>
</reference>
<feature type="compositionally biased region" description="Basic and acidic residues" evidence="1">
    <location>
        <begin position="588"/>
        <end position="599"/>
    </location>
</feature>
<feature type="region of interest" description="Disordered" evidence="1">
    <location>
        <begin position="271"/>
        <end position="294"/>
    </location>
</feature>
<evidence type="ECO:0000313" key="2">
    <source>
        <dbReference type="EMBL" id="RYC72680.1"/>
    </source>
</evidence>
<dbReference type="Proteomes" id="UP001190925">
    <property type="component" value="Unassembled WGS sequence"/>
</dbReference>
<feature type="region of interest" description="Disordered" evidence="1">
    <location>
        <begin position="486"/>
        <end position="690"/>
    </location>
</feature>
<feature type="compositionally biased region" description="Basic and acidic residues" evidence="1">
    <location>
        <begin position="273"/>
        <end position="294"/>
    </location>
</feature>
<feature type="region of interest" description="Disordered" evidence="1">
    <location>
        <begin position="1"/>
        <end position="21"/>
    </location>
</feature>
<feature type="compositionally biased region" description="Basic and acidic residues" evidence="1">
    <location>
        <begin position="497"/>
        <end position="552"/>
    </location>
</feature>
<proteinExistence type="predicted"/>
<dbReference type="RefSeq" id="WP_129718745.1">
    <property type="nucleotide sequence ID" value="NZ_PRLK01000004.1"/>
</dbReference>
<reference evidence="2 3" key="1">
    <citation type="journal article" date="2018" name="bioRxiv">
        <title>Evidence of independent acquisition and adaption of ultra-small bacteria to human hosts across the highly diverse yet reduced genomes of the phylum Saccharibacteria.</title>
        <authorList>
            <person name="McLean J.S."/>
            <person name="Bor B."/>
            <person name="To T.T."/>
            <person name="Liu Q."/>
            <person name="Kearns K.A."/>
            <person name="Solden L.M."/>
            <person name="Wrighton K.C."/>
            <person name="He X."/>
            <person name="Shi W."/>
        </authorList>
    </citation>
    <scope>NUCLEOTIDE SEQUENCE [LARGE SCALE GENOMIC DNA]</scope>
    <source>
        <strain evidence="2 3">TM7_CMJM_G6_1_HOT_870</strain>
    </source>
</reference>
<organism evidence="2 3">
    <name type="scientific">Candidatus Nanogingivalis gingivitcus</name>
    <dbReference type="NCBI Taxonomy" id="2171992"/>
    <lineage>
        <taxon>Bacteria</taxon>
        <taxon>Candidatus Saccharimonadota</taxon>
        <taxon>Candidatus Nanosyncoccalia</taxon>
        <taxon>Candidatus Nanogingivales</taxon>
        <taxon>Candidatus Nanogingivalaceae</taxon>
        <taxon>Candidatus Nanogingivalis</taxon>
    </lineage>
</organism>
<sequence length="690" mass="78148">MPKNFNNFNSGNYSTADAEAENQRLQEKYQQELERLQQEREDIRRYNEYQDNVAESNLNNRGYGKYAKLAEQINKLKAELPNTKNQDEYNKLVETINGRERFLAKAMHSEFNEKGIAKEAFDVMASSTLDTNDHTLQFRIGETTEYKTTEYDGSSNFIDAFQNEVDNAKIKQEAEQVKEEVEVTTGPEPEKEVATEEANGDLLPMVIENQNNLPVKIEAKEVLKQNESFWRKVGKKAGRLWEKHKKTIAKAGMIIGAAAAMVVGTDKMANNHSHAEADGEPRQETVTKAESSHGFTEVEKRIDTKHNGKYDKENDDFYKFDQKESRGSVGTDLTELKGQAYIDRFMAEDNVAGTMQVLEMNPDMAQKVFGMSAEEATDRIEKGDQGLFNKLQDFKKNLWGKAQVSEQKNIDKSFNSIYRVQEEDGSWSFRKSLNLNIGGTYRTINYDMVINGEHLVGNFDMRDQCSQYMVEDGDMILRVVTPHQYDTYVTPTPPSETPKENPKENPKETPKENPKETPKENPKENPKETPKENPKETPKTEYHKDWTLDKNQYDNIDQMGKGELTKNTTEEEKKNNVDPTIKSGEASSEVKAEGNDKSIDVSNLEKQPQEDAGEVTEAGKAQEAKNQANAEAEKKVTAEYEASSQDQNVNIGGGKSISIDEIRRAQQEANNQSNSTTLSDGTIIDFPQSK</sequence>
<protein>
    <submittedName>
        <fullName evidence="2">Uncharacterized protein</fullName>
    </submittedName>
</protein>
<feature type="compositionally biased region" description="Low complexity" evidence="1">
    <location>
        <begin position="618"/>
        <end position="630"/>
    </location>
</feature>
<comment type="caution">
    <text evidence="2">The sequence shown here is derived from an EMBL/GenBank/DDBJ whole genome shotgun (WGS) entry which is preliminary data.</text>
</comment>
<evidence type="ECO:0000256" key="1">
    <source>
        <dbReference type="SAM" id="MobiDB-lite"/>
    </source>
</evidence>
<name>A0ABY0FK63_9BACT</name>
<feature type="compositionally biased region" description="Polar residues" evidence="1">
    <location>
        <begin position="667"/>
        <end position="680"/>
    </location>
</feature>
<accession>A0ABY0FK63</accession>
<evidence type="ECO:0000313" key="3">
    <source>
        <dbReference type="Proteomes" id="UP001190925"/>
    </source>
</evidence>
<keyword evidence="3" id="KW-1185">Reference proteome</keyword>
<feature type="compositionally biased region" description="Polar residues" evidence="1">
    <location>
        <begin position="1"/>
        <end position="15"/>
    </location>
</feature>
<gene>
    <name evidence="2" type="ORF">G6CMJM_00329</name>
</gene>